<keyword evidence="1" id="KW-0812">Transmembrane</keyword>
<evidence type="ECO:0000256" key="1">
    <source>
        <dbReference type="SAM" id="Phobius"/>
    </source>
</evidence>
<evidence type="ECO:0000313" key="2">
    <source>
        <dbReference type="EMBL" id="MBX15485.1"/>
    </source>
</evidence>
<sequence length="88" mass="9973">MTNLVDFLPQFYQVIKCICYTDFIPTVSNKPPSSKKDRTSMIVGIIVGVGIASFLLTFLVFFVVRRQKRKSNFADEGKQINCTPYISS</sequence>
<keyword evidence="1" id="KW-1133">Transmembrane helix</keyword>
<reference evidence="2" key="1">
    <citation type="submission" date="2018-02" db="EMBL/GenBank/DDBJ databases">
        <title>Rhizophora mucronata_Transcriptome.</title>
        <authorList>
            <person name="Meera S.P."/>
            <person name="Sreeshan A."/>
            <person name="Augustine A."/>
        </authorList>
    </citation>
    <scope>NUCLEOTIDE SEQUENCE</scope>
    <source>
        <tissue evidence="2">Leaf</tissue>
    </source>
</reference>
<proteinExistence type="predicted"/>
<keyword evidence="1" id="KW-0472">Membrane</keyword>
<name>A0A2P2LC00_RHIMU</name>
<protein>
    <submittedName>
        <fullName evidence="2">LRR-RLK</fullName>
    </submittedName>
</protein>
<accession>A0A2P2LC00</accession>
<dbReference type="AlphaFoldDB" id="A0A2P2LC00"/>
<organism evidence="2">
    <name type="scientific">Rhizophora mucronata</name>
    <name type="common">Asiatic mangrove</name>
    <dbReference type="NCBI Taxonomy" id="61149"/>
    <lineage>
        <taxon>Eukaryota</taxon>
        <taxon>Viridiplantae</taxon>
        <taxon>Streptophyta</taxon>
        <taxon>Embryophyta</taxon>
        <taxon>Tracheophyta</taxon>
        <taxon>Spermatophyta</taxon>
        <taxon>Magnoliopsida</taxon>
        <taxon>eudicotyledons</taxon>
        <taxon>Gunneridae</taxon>
        <taxon>Pentapetalae</taxon>
        <taxon>rosids</taxon>
        <taxon>fabids</taxon>
        <taxon>Malpighiales</taxon>
        <taxon>Rhizophoraceae</taxon>
        <taxon>Rhizophora</taxon>
    </lineage>
</organism>
<feature type="transmembrane region" description="Helical" evidence="1">
    <location>
        <begin position="41"/>
        <end position="64"/>
    </location>
</feature>
<dbReference type="EMBL" id="GGEC01035001">
    <property type="protein sequence ID" value="MBX15485.1"/>
    <property type="molecule type" value="Transcribed_RNA"/>
</dbReference>